<dbReference type="AlphaFoldDB" id="A0A0U5F958"/>
<reference evidence="3" key="1">
    <citation type="submission" date="2014-09" db="EMBL/GenBank/DDBJ databases">
        <authorList>
            <person name="Illeghems K.G."/>
        </authorList>
    </citation>
    <scope>NUCLEOTIDE SEQUENCE [LARGE SCALE GENOMIC DNA]</scope>
    <source>
        <strain evidence="3">LMG 23848T</strain>
    </source>
</reference>
<gene>
    <name evidence="2" type="ORF">AGA_2298</name>
</gene>
<evidence type="ECO:0000313" key="2">
    <source>
        <dbReference type="EMBL" id="CEF56988.1"/>
    </source>
</evidence>
<proteinExistence type="predicted"/>
<accession>A0A0U5F958</accession>
<protein>
    <submittedName>
        <fullName evidence="2">Uncharacterized protein</fullName>
    </submittedName>
</protein>
<feature type="region of interest" description="Disordered" evidence="1">
    <location>
        <begin position="1"/>
        <end position="33"/>
    </location>
</feature>
<sequence length="55" mass="5826">MMSSAFTHSPPPDKLQTTQDLNLGPQLGQYRPPVNLRATAPTCPRGADLCCTGVA</sequence>
<organism evidence="2 3">
    <name type="scientific">Acetobacter ghanensis</name>
    <dbReference type="NCBI Taxonomy" id="431306"/>
    <lineage>
        <taxon>Bacteria</taxon>
        <taxon>Pseudomonadati</taxon>
        <taxon>Pseudomonadota</taxon>
        <taxon>Alphaproteobacteria</taxon>
        <taxon>Acetobacterales</taxon>
        <taxon>Acetobacteraceae</taxon>
        <taxon>Acetobacter</taxon>
    </lineage>
</organism>
<evidence type="ECO:0000313" key="3">
    <source>
        <dbReference type="Proteomes" id="UP000068250"/>
    </source>
</evidence>
<evidence type="ECO:0000256" key="1">
    <source>
        <dbReference type="SAM" id="MobiDB-lite"/>
    </source>
</evidence>
<dbReference type="EMBL" id="LN609302">
    <property type="protein sequence ID" value="CEF56988.1"/>
    <property type="molecule type" value="Genomic_DNA"/>
</dbReference>
<dbReference type="PATRIC" id="fig|431306.5.peg.2376"/>
<name>A0A0U5F958_9PROT</name>
<dbReference type="Proteomes" id="UP000068250">
    <property type="component" value="Chromosome I"/>
</dbReference>
<dbReference type="STRING" id="431306.AGA_2298"/>